<name>A0A1U9UZ77_CUPNE</name>
<evidence type="ECO:0000256" key="1">
    <source>
        <dbReference type="ARBA" id="ARBA00006484"/>
    </source>
</evidence>
<dbReference type="InterPro" id="IPR036291">
    <property type="entry name" value="NAD(P)-bd_dom_sf"/>
</dbReference>
<dbReference type="InterPro" id="IPR020904">
    <property type="entry name" value="Sc_DH/Rdtase_CS"/>
</dbReference>
<dbReference type="SUPFAM" id="SSF51735">
    <property type="entry name" value="NAD(P)-binding Rossmann-fold domains"/>
    <property type="match status" value="1"/>
</dbReference>
<dbReference type="FunFam" id="3.40.50.720:FF:000084">
    <property type="entry name" value="Short-chain dehydrogenase reductase"/>
    <property type="match status" value="1"/>
</dbReference>
<sequence length="275" mass="28948">MSTENTIQPTPDYLSLLRLDGRGYVVLGAGQGIGEQTVHALAQAGARVLCVDRDEDLAQSIAEKVGGIACVADATQRKDVQRIFDTARKHFGRVHGAIDIIGVAGIKPLSQVDDESWDRQFDIVVRHAYLAIQIGGEMMKADGGGSLVFVGSLAGNRAVPNETAYATSKAALHHLVRCAGAEYAPHNVRINAVSPGFVRTPRLIQRLDEAAWSAVSAVIPLGRPATPAEIAGPLLFLASDLSSHMAGEIIEVDGGAGVMAAFPRITFGPPSTPTP</sequence>
<dbReference type="PROSITE" id="PS00061">
    <property type="entry name" value="ADH_SHORT"/>
    <property type="match status" value="1"/>
</dbReference>
<dbReference type="Gene3D" id="3.40.50.720">
    <property type="entry name" value="NAD(P)-binding Rossmann-like Domain"/>
    <property type="match status" value="1"/>
</dbReference>
<dbReference type="EMBL" id="CP017758">
    <property type="protein sequence ID" value="AQV97879.1"/>
    <property type="molecule type" value="Genomic_DNA"/>
</dbReference>
<dbReference type="Pfam" id="PF13561">
    <property type="entry name" value="adh_short_C2"/>
    <property type="match status" value="1"/>
</dbReference>
<comment type="similarity">
    <text evidence="1">Belongs to the short-chain dehydrogenases/reductases (SDR) family.</text>
</comment>
<reference evidence="4" key="1">
    <citation type="submission" date="2017-02" db="EMBL/GenBank/DDBJ databases">
        <title>Complete genome sequence of Cupriavidus necator strain NH9, a 3-chlorobenzoate degrader.</title>
        <authorList>
            <person name="Moriuchi R."/>
            <person name="Dohra H."/>
            <person name="Ogawa N."/>
        </authorList>
    </citation>
    <scope>NUCLEOTIDE SEQUENCE [LARGE SCALE GENOMIC DNA]</scope>
    <source>
        <strain evidence="4">NH9</strain>
    </source>
</reference>
<dbReference type="PANTHER" id="PTHR43477">
    <property type="entry name" value="DIHYDROANTICAPSIN 7-DEHYDROGENASE"/>
    <property type="match status" value="1"/>
</dbReference>
<dbReference type="PRINTS" id="PR00081">
    <property type="entry name" value="GDHRDH"/>
</dbReference>
<dbReference type="KEGG" id="cuh:BJN34_28855"/>
<dbReference type="OrthoDB" id="9803333at2"/>
<dbReference type="AlphaFoldDB" id="A0A1U9UZ77"/>
<dbReference type="Proteomes" id="UP000189627">
    <property type="component" value="Chromosome 2"/>
</dbReference>
<dbReference type="InterPro" id="IPR002347">
    <property type="entry name" value="SDR_fam"/>
</dbReference>
<evidence type="ECO:0000256" key="2">
    <source>
        <dbReference type="ARBA" id="ARBA00023002"/>
    </source>
</evidence>
<dbReference type="InterPro" id="IPR051122">
    <property type="entry name" value="SDR_DHRS6-like"/>
</dbReference>
<proteinExistence type="inferred from homology"/>
<keyword evidence="2" id="KW-0560">Oxidoreductase</keyword>
<evidence type="ECO:0000313" key="3">
    <source>
        <dbReference type="EMBL" id="AQV97879.1"/>
    </source>
</evidence>
<dbReference type="CDD" id="cd05233">
    <property type="entry name" value="SDR_c"/>
    <property type="match status" value="1"/>
</dbReference>
<dbReference type="GO" id="GO:0016491">
    <property type="term" value="F:oxidoreductase activity"/>
    <property type="evidence" value="ECO:0007669"/>
    <property type="project" value="UniProtKB-KW"/>
</dbReference>
<accession>A0A1U9UZ77</accession>
<gene>
    <name evidence="3" type="ORF">BJN34_28855</name>
</gene>
<evidence type="ECO:0000313" key="4">
    <source>
        <dbReference type="Proteomes" id="UP000189627"/>
    </source>
</evidence>
<dbReference type="PANTHER" id="PTHR43477:SF1">
    <property type="entry name" value="DIHYDROANTICAPSIN 7-DEHYDROGENASE"/>
    <property type="match status" value="1"/>
</dbReference>
<organism evidence="3 4">
    <name type="scientific">Cupriavidus necator</name>
    <name type="common">Alcaligenes eutrophus</name>
    <name type="synonym">Ralstonia eutropha</name>
    <dbReference type="NCBI Taxonomy" id="106590"/>
    <lineage>
        <taxon>Bacteria</taxon>
        <taxon>Pseudomonadati</taxon>
        <taxon>Pseudomonadota</taxon>
        <taxon>Betaproteobacteria</taxon>
        <taxon>Burkholderiales</taxon>
        <taxon>Burkholderiaceae</taxon>
        <taxon>Cupriavidus</taxon>
    </lineage>
</organism>
<protein>
    <submittedName>
        <fullName evidence="3">NAD(P)-dependent oxidoreductase</fullName>
    </submittedName>
</protein>